<feature type="domain" description="CCDC144C-like coiled-coil" evidence="3">
    <location>
        <begin position="71"/>
        <end position="163"/>
    </location>
</feature>
<feature type="region of interest" description="Disordered" evidence="2">
    <location>
        <begin position="20"/>
        <end position="45"/>
    </location>
</feature>
<gene>
    <name evidence="4" type="ORF">MDA_GLEAN10014480</name>
</gene>
<reference evidence="5" key="1">
    <citation type="journal article" date="2013" name="Science">
        <title>Comparative analysis of bat genomes provides insight into the evolution of flight and immunity.</title>
        <authorList>
            <person name="Zhang G."/>
            <person name="Cowled C."/>
            <person name="Shi Z."/>
            <person name="Huang Z."/>
            <person name="Bishop-Lilly K.A."/>
            <person name="Fang X."/>
            <person name="Wynne J.W."/>
            <person name="Xiong Z."/>
            <person name="Baker M.L."/>
            <person name="Zhao W."/>
            <person name="Tachedjian M."/>
            <person name="Zhu Y."/>
            <person name="Zhou P."/>
            <person name="Jiang X."/>
            <person name="Ng J."/>
            <person name="Yang L."/>
            <person name="Wu L."/>
            <person name="Xiao J."/>
            <person name="Feng Y."/>
            <person name="Chen Y."/>
            <person name="Sun X."/>
            <person name="Zhang Y."/>
            <person name="Marsh G.A."/>
            <person name="Crameri G."/>
            <person name="Broder C.C."/>
            <person name="Frey K.G."/>
            <person name="Wang L.F."/>
            <person name="Wang J."/>
        </authorList>
    </citation>
    <scope>NUCLEOTIDE SEQUENCE [LARGE SCALE GENOMIC DNA]</scope>
</reference>
<accession>L5LB64</accession>
<sequence>MLITALIVFNCRLTLQEEKEKRQKADLLNKKNTGQSRKKERQSIKNVEMNPKVENTTRTQVMALKTVRRNKVSDSDEKEKRLLYENHMLKDEIAKLTLELDTVKNQNQEKYFEDIMIVKEKNDHFQKTITETLFQHNAQLEVLRAELTMLTLNWRINNKTEEDWKQKVNHTGLDGLLLYRIMSIVRHQKEIYKLISRKKKNGFVPRTKINLICLI</sequence>
<evidence type="ECO:0000256" key="2">
    <source>
        <dbReference type="SAM" id="MobiDB-lite"/>
    </source>
</evidence>
<feature type="compositionally biased region" description="Basic and acidic residues" evidence="2">
    <location>
        <begin position="20"/>
        <end position="29"/>
    </location>
</feature>
<protein>
    <submittedName>
        <fullName evidence="4">Ankyrin repeat domain-containing protein 30A</fullName>
    </submittedName>
</protein>
<dbReference type="InterPro" id="IPR039497">
    <property type="entry name" value="CC144C-like_CC_dom"/>
</dbReference>
<dbReference type="PANTHER" id="PTHR24147:SF53">
    <property type="entry name" value="ANKYRIN REPEAT DOMAIN 26"/>
    <property type="match status" value="1"/>
</dbReference>
<evidence type="ECO:0000313" key="5">
    <source>
        <dbReference type="Proteomes" id="UP000010556"/>
    </source>
</evidence>
<evidence type="ECO:0000259" key="3">
    <source>
        <dbReference type="Pfam" id="PF14915"/>
    </source>
</evidence>
<dbReference type="Pfam" id="PF14915">
    <property type="entry name" value="CCDC144C"/>
    <property type="match status" value="1"/>
</dbReference>
<dbReference type="Proteomes" id="UP000010556">
    <property type="component" value="Unassembled WGS sequence"/>
</dbReference>
<keyword evidence="1" id="KW-0175">Coiled coil</keyword>
<evidence type="ECO:0000256" key="1">
    <source>
        <dbReference type="ARBA" id="ARBA00023054"/>
    </source>
</evidence>
<keyword evidence="5" id="KW-1185">Reference proteome</keyword>
<organism evidence="4 5">
    <name type="scientific">Myotis davidii</name>
    <name type="common">David's myotis</name>
    <dbReference type="NCBI Taxonomy" id="225400"/>
    <lineage>
        <taxon>Eukaryota</taxon>
        <taxon>Metazoa</taxon>
        <taxon>Chordata</taxon>
        <taxon>Craniata</taxon>
        <taxon>Vertebrata</taxon>
        <taxon>Euteleostomi</taxon>
        <taxon>Mammalia</taxon>
        <taxon>Eutheria</taxon>
        <taxon>Laurasiatheria</taxon>
        <taxon>Chiroptera</taxon>
        <taxon>Yangochiroptera</taxon>
        <taxon>Vespertilionidae</taxon>
        <taxon>Myotis</taxon>
    </lineage>
</organism>
<proteinExistence type="predicted"/>
<evidence type="ECO:0000313" key="4">
    <source>
        <dbReference type="EMBL" id="ELK23564.1"/>
    </source>
</evidence>
<dbReference type="PANTHER" id="PTHR24147">
    <property type="entry name" value="ANKYRIN REPEAT DOMAIN 36-RELATED"/>
    <property type="match status" value="1"/>
</dbReference>
<dbReference type="AlphaFoldDB" id="L5LB64"/>
<dbReference type="EMBL" id="KB113569">
    <property type="protein sequence ID" value="ELK23564.1"/>
    <property type="molecule type" value="Genomic_DNA"/>
</dbReference>
<name>L5LB64_MYODS</name>
<dbReference type="InterPro" id="IPR050657">
    <property type="entry name" value="Ankyrin_repeat_domain"/>
</dbReference>